<accession>A0ABV6Q718</accession>
<evidence type="ECO:0000313" key="3">
    <source>
        <dbReference type="Proteomes" id="UP001589832"/>
    </source>
</evidence>
<keyword evidence="3" id="KW-1185">Reference proteome</keyword>
<dbReference type="InterPro" id="IPR039523">
    <property type="entry name" value="RimK-rel_E_lig_ATP-grasp"/>
</dbReference>
<dbReference type="RefSeq" id="WP_386061062.1">
    <property type="nucleotide sequence ID" value="NZ_JBHLTQ010000002.1"/>
</dbReference>
<name>A0ABV6Q718_9FLAO</name>
<dbReference type="SUPFAM" id="SSF56059">
    <property type="entry name" value="Glutathione synthetase ATP-binding domain-like"/>
    <property type="match status" value="1"/>
</dbReference>
<dbReference type="Pfam" id="PF14397">
    <property type="entry name" value="ATPgrasp_ST"/>
    <property type="match status" value="1"/>
</dbReference>
<comment type="caution">
    <text evidence="2">The sequence shown here is derived from an EMBL/GenBank/DDBJ whole genome shotgun (WGS) entry which is preliminary data.</text>
</comment>
<feature type="domain" description="Alpha-L-glutamate ligase-related protein ATP-grasp" evidence="1">
    <location>
        <begin position="73"/>
        <end position="315"/>
    </location>
</feature>
<proteinExistence type="predicted"/>
<gene>
    <name evidence="2" type="ORF">ACFFGA_05885</name>
</gene>
<organism evidence="2 3">
    <name type="scientific">Winogradskyella pulchriflava</name>
    <dbReference type="NCBI Taxonomy" id="1110688"/>
    <lineage>
        <taxon>Bacteria</taxon>
        <taxon>Pseudomonadati</taxon>
        <taxon>Bacteroidota</taxon>
        <taxon>Flavobacteriia</taxon>
        <taxon>Flavobacteriales</taxon>
        <taxon>Flavobacteriaceae</taxon>
        <taxon>Winogradskyella</taxon>
    </lineage>
</organism>
<dbReference type="EMBL" id="JBHLTQ010000002">
    <property type="protein sequence ID" value="MFC0604075.1"/>
    <property type="molecule type" value="Genomic_DNA"/>
</dbReference>
<dbReference type="Proteomes" id="UP001589832">
    <property type="component" value="Unassembled WGS sequence"/>
</dbReference>
<sequence length="341" mass="39369">MKFTYYKYRAKLNIVKKDLRDKFPLSFFKKLSLWKKGFLAEKYVLYQLDKHNYKDYLSDYNTSMARWINEPFNEILTNKFIFSQCVGKYIKVPETYGIFINGHFSSHSNKTLDDLMDAMTMFVVKIVSGGGGKGVYIIQKENDNQYILNNKTRYSHKELHQLFKTLNNYIFTEYIEPGDFSKSLNQASVNTMRVVTMIDPKTNKAFIARAVQRIGVEASAPQDNFTKGGLSAAIDLDTGTLSDCTTHPKTKKHIRYTHHPDTNIKIEGVTIPNWQSIREQIINAANNLPMLKIIGWDFVIAKEGLVAIEGNHHPDPDVLQGHEPLLIDERIKAFYNYYKII</sequence>
<evidence type="ECO:0000259" key="1">
    <source>
        <dbReference type="Pfam" id="PF14397"/>
    </source>
</evidence>
<protein>
    <submittedName>
        <fullName evidence="2">Sugar-transfer associated ATP-grasp domain-containing protein</fullName>
    </submittedName>
</protein>
<evidence type="ECO:0000313" key="2">
    <source>
        <dbReference type="EMBL" id="MFC0604075.1"/>
    </source>
</evidence>
<reference evidence="2 3" key="1">
    <citation type="submission" date="2024-09" db="EMBL/GenBank/DDBJ databases">
        <authorList>
            <person name="Sun Q."/>
            <person name="Mori K."/>
        </authorList>
    </citation>
    <scope>NUCLEOTIDE SEQUENCE [LARGE SCALE GENOMIC DNA]</scope>
    <source>
        <strain evidence="2 3">NCAIM B.02481</strain>
    </source>
</reference>